<dbReference type="Pfam" id="PF04055">
    <property type="entry name" value="Radical_SAM"/>
    <property type="match status" value="1"/>
</dbReference>
<accession>A0A429FZW1</accession>
<protein>
    <submittedName>
        <fullName evidence="8">Radical SAM protein</fullName>
    </submittedName>
</protein>
<keyword evidence="5 6" id="KW-0411">Iron-sulfur</keyword>
<dbReference type="InterPro" id="IPR007197">
    <property type="entry name" value="rSAM"/>
</dbReference>
<sequence length="376" mass="41729">MIAGMGSCAVCGRSSDLIARAVGVCLDCLRSDPKSVEYALSTHRRERARIGLPPEPPRGEGIKCGLCDSECVIPEGGLGYCGIMMNDNGKLINLAGCPENGLLEYYYDPIPTNCVAHWFCPASTGIGYPKWSARKGAELGYYNLSVFYGACNLDCLFCQNWFFRDLTVSKRPLVNFRELIEASLRRPVTCVCFFGGDPSPQVSNALLVANELMRMGRIMRICWEMNGHLNQRTMVAVLNSSLRSGGIVKFDLKAWNPSVYLALTGRDIGSVYENAKLALKLSLERPEVPLFTASTLLVPGYVDEEEVRMIARFIASINPDTPYSLLAFHPSYLMTDLPNTSRKHAMEAFRAAKDEGLARVHIGNPWLLTREDYQSR</sequence>
<dbReference type="InterPro" id="IPR058240">
    <property type="entry name" value="rSAM_sf"/>
</dbReference>
<dbReference type="InterPro" id="IPR016431">
    <property type="entry name" value="Pyrv-formate_lyase-activ_prd"/>
</dbReference>
<reference evidence="8 9" key="1">
    <citation type="submission" date="2018-10" db="EMBL/GenBank/DDBJ databases">
        <title>Co-occurring genomic capacity for anaerobic methane metabolism and dissimilatory sulfite reduction discovered in the Korarchaeota.</title>
        <authorList>
            <person name="Mckay L.J."/>
            <person name="Dlakic M."/>
            <person name="Fields M.W."/>
            <person name="Delmont T.O."/>
            <person name="Eren A.M."/>
            <person name="Jay Z.J."/>
            <person name="Klingelsmith K.B."/>
            <person name="Rusch D.B."/>
            <person name="Inskeep W.P."/>
        </authorList>
    </citation>
    <scope>NUCLEOTIDE SEQUENCE [LARGE SCALE GENOMIC DNA]</scope>
    <source>
        <strain evidence="8 9">WS</strain>
    </source>
</reference>
<evidence type="ECO:0000313" key="8">
    <source>
        <dbReference type="EMBL" id="RSN67068.1"/>
    </source>
</evidence>
<evidence type="ECO:0000256" key="3">
    <source>
        <dbReference type="ARBA" id="ARBA00022723"/>
    </source>
</evidence>
<feature type="binding site" evidence="6">
    <location>
        <position position="151"/>
    </location>
    <ligand>
        <name>[4Fe-4S] cluster</name>
        <dbReference type="ChEBI" id="CHEBI:49883"/>
        <note>4Fe-4S-S-AdoMet</note>
    </ligand>
</feature>
<dbReference type="InterPro" id="IPR034457">
    <property type="entry name" value="Organic_radical-activating"/>
</dbReference>
<keyword evidence="2 6" id="KW-0949">S-adenosyl-L-methionine</keyword>
<dbReference type="PIRSF" id="PIRSF004869">
    <property type="entry name" value="PflX_prd"/>
    <property type="match status" value="1"/>
</dbReference>
<feature type="domain" description="Radical SAM core" evidence="7">
    <location>
        <begin position="146"/>
        <end position="310"/>
    </location>
</feature>
<dbReference type="GO" id="GO:0051539">
    <property type="term" value="F:4 iron, 4 sulfur cluster binding"/>
    <property type="evidence" value="ECO:0007669"/>
    <property type="project" value="UniProtKB-KW"/>
</dbReference>
<proteinExistence type="predicted"/>
<dbReference type="PANTHER" id="PTHR30352:SF22">
    <property type="entry name" value="PYRUVATE FORMATE-LYASE ACTIVATING ENZYME HOMOLOG"/>
    <property type="match status" value="1"/>
</dbReference>
<keyword evidence="4 6" id="KW-0408">Iron</keyword>
<dbReference type="EMBL" id="RCOR01000050">
    <property type="protein sequence ID" value="RSN67068.1"/>
    <property type="molecule type" value="Genomic_DNA"/>
</dbReference>
<dbReference type="GO" id="GO:0046872">
    <property type="term" value="F:metal ion binding"/>
    <property type="evidence" value="ECO:0007669"/>
    <property type="project" value="UniProtKB-KW"/>
</dbReference>
<feature type="binding site" evidence="6">
    <location>
        <position position="155"/>
    </location>
    <ligand>
        <name>[4Fe-4S] cluster</name>
        <dbReference type="ChEBI" id="CHEBI:49883"/>
        <note>4Fe-4S-S-AdoMet</note>
    </ligand>
</feature>
<dbReference type="SFLD" id="SFLDS00029">
    <property type="entry name" value="Radical_SAM"/>
    <property type="match status" value="1"/>
</dbReference>
<name>A0A429FZW1_9CREN</name>
<evidence type="ECO:0000256" key="1">
    <source>
        <dbReference type="ARBA" id="ARBA00022485"/>
    </source>
</evidence>
<comment type="caution">
    <text evidence="8">The sequence shown here is derived from an EMBL/GenBank/DDBJ whole genome shotgun (WGS) entry which is preliminary data.</text>
</comment>
<evidence type="ECO:0000256" key="2">
    <source>
        <dbReference type="ARBA" id="ARBA00022691"/>
    </source>
</evidence>
<evidence type="ECO:0000256" key="6">
    <source>
        <dbReference type="PIRSR" id="PIRSR004869-50"/>
    </source>
</evidence>
<gene>
    <name evidence="8" type="ORF">D9Q81_09325</name>
</gene>
<dbReference type="InterPro" id="IPR013785">
    <property type="entry name" value="Aldolase_TIM"/>
</dbReference>
<organism evidence="8 9">
    <name type="scientific">Candidatus Korarchaeum cryptofilum</name>
    <dbReference type="NCBI Taxonomy" id="498846"/>
    <lineage>
        <taxon>Archaea</taxon>
        <taxon>Thermoproteota</taxon>
        <taxon>Candidatus Korarchaeia</taxon>
        <taxon>Candidatus Korarchaeales</taxon>
        <taxon>Candidatus Korarchaeaceae</taxon>
        <taxon>Candidatus Korarchaeum</taxon>
    </lineage>
</organism>
<feature type="binding site" evidence="6">
    <location>
        <position position="158"/>
    </location>
    <ligand>
        <name>[4Fe-4S] cluster</name>
        <dbReference type="ChEBI" id="CHEBI:49883"/>
        <note>4Fe-4S-S-AdoMet</note>
    </ligand>
</feature>
<dbReference type="SUPFAM" id="SSF102114">
    <property type="entry name" value="Radical SAM enzymes"/>
    <property type="match status" value="1"/>
</dbReference>
<evidence type="ECO:0000259" key="7">
    <source>
        <dbReference type="Pfam" id="PF04055"/>
    </source>
</evidence>
<dbReference type="Gene3D" id="3.20.20.70">
    <property type="entry name" value="Aldolase class I"/>
    <property type="match status" value="1"/>
</dbReference>
<keyword evidence="1" id="KW-0004">4Fe-4S</keyword>
<evidence type="ECO:0000313" key="9">
    <source>
        <dbReference type="Proteomes" id="UP000278149"/>
    </source>
</evidence>
<dbReference type="CDD" id="cd01335">
    <property type="entry name" value="Radical_SAM"/>
    <property type="match status" value="1"/>
</dbReference>
<comment type="cofactor">
    <cofactor evidence="6">
        <name>[4Fe-4S] cluster</name>
        <dbReference type="ChEBI" id="CHEBI:49883"/>
    </cofactor>
    <text evidence="6">Binds 1 [4Fe-4S] cluster. The cluster is coordinated with 3 cysteines and an exchangeable S-adenosyl-L-methionine.</text>
</comment>
<dbReference type="GO" id="GO:0003824">
    <property type="term" value="F:catalytic activity"/>
    <property type="evidence" value="ECO:0007669"/>
    <property type="project" value="InterPro"/>
</dbReference>
<dbReference type="PANTHER" id="PTHR30352">
    <property type="entry name" value="PYRUVATE FORMATE-LYASE-ACTIVATING ENZYME"/>
    <property type="match status" value="1"/>
</dbReference>
<dbReference type="Proteomes" id="UP000278149">
    <property type="component" value="Unassembled WGS sequence"/>
</dbReference>
<dbReference type="AlphaFoldDB" id="A0A429FZW1"/>
<keyword evidence="3 6" id="KW-0479">Metal-binding</keyword>
<evidence type="ECO:0000256" key="4">
    <source>
        <dbReference type="ARBA" id="ARBA00023004"/>
    </source>
</evidence>
<evidence type="ECO:0000256" key="5">
    <source>
        <dbReference type="ARBA" id="ARBA00023014"/>
    </source>
</evidence>